<sequence>MDELDKKDAFGDLMTKSTLEMPFSDFEDTVMQLIEEKAAQKSKINRELRLSRFFFIVGSIFGFVISILLSAIKEPLFGIDQNIIALSFQILFATLFFTHVEAFLNVKKSN</sequence>
<dbReference type="EMBL" id="JACGWS010000008">
    <property type="protein sequence ID" value="MBC8755713.1"/>
    <property type="molecule type" value="Genomic_DNA"/>
</dbReference>
<gene>
    <name evidence="2" type="ORF">H2O64_13640</name>
</gene>
<evidence type="ECO:0000313" key="3">
    <source>
        <dbReference type="Proteomes" id="UP000619238"/>
    </source>
</evidence>
<accession>A0ABR7QB40</accession>
<evidence type="ECO:0000313" key="2">
    <source>
        <dbReference type="EMBL" id="MBC8755713.1"/>
    </source>
</evidence>
<feature type="transmembrane region" description="Helical" evidence="1">
    <location>
        <begin position="84"/>
        <end position="104"/>
    </location>
</feature>
<name>A0ABR7QB40_9FLAO</name>
<comment type="caution">
    <text evidence="2">The sequence shown here is derived from an EMBL/GenBank/DDBJ whole genome shotgun (WGS) entry which is preliminary data.</text>
</comment>
<keyword evidence="1" id="KW-0472">Membrane</keyword>
<proteinExistence type="predicted"/>
<reference evidence="2 3" key="1">
    <citation type="submission" date="2020-07" db="EMBL/GenBank/DDBJ databases">
        <title>Description of Kordia aestuariivivens sp. nov., isolated from a tidal flat.</title>
        <authorList>
            <person name="Park S."/>
            <person name="Yoon J.-H."/>
        </authorList>
    </citation>
    <scope>NUCLEOTIDE SEQUENCE [LARGE SCALE GENOMIC DNA]</scope>
    <source>
        <strain evidence="2 3">YSTF-M3</strain>
    </source>
</reference>
<organism evidence="2 3">
    <name type="scientific">Kordia aestuariivivens</name>
    <dbReference type="NCBI Taxonomy" id="2759037"/>
    <lineage>
        <taxon>Bacteria</taxon>
        <taxon>Pseudomonadati</taxon>
        <taxon>Bacteroidota</taxon>
        <taxon>Flavobacteriia</taxon>
        <taxon>Flavobacteriales</taxon>
        <taxon>Flavobacteriaceae</taxon>
        <taxon>Kordia</taxon>
    </lineage>
</organism>
<protein>
    <submittedName>
        <fullName evidence="2">Uncharacterized protein</fullName>
    </submittedName>
</protein>
<dbReference type="Proteomes" id="UP000619238">
    <property type="component" value="Unassembled WGS sequence"/>
</dbReference>
<keyword evidence="3" id="KW-1185">Reference proteome</keyword>
<keyword evidence="1" id="KW-1133">Transmembrane helix</keyword>
<dbReference type="RefSeq" id="WP_187562762.1">
    <property type="nucleotide sequence ID" value="NZ_JACGWS010000008.1"/>
</dbReference>
<evidence type="ECO:0000256" key="1">
    <source>
        <dbReference type="SAM" id="Phobius"/>
    </source>
</evidence>
<keyword evidence="1" id="KW-0812">Transmembrane</keyword>
<feature type="transmembrane region" description="Helical" evidence="1">
    <location>
        <begin position="53"/>
        <end position="72"/>
    </location>
</feature>